<name>A0A2P2L1Y3_RHIMU</name>
<dbReference type="AlphaFoldDB" id="A0A2P2L1Y3"/>
<dbReference type="EMBL" id="GGEC01031467">
    <property type="protein sequence ID" value="MBX11951.1"/>
    <property type="molecule type" value="Transcribed_RNA"/>
</dbReference>
<proteinExistence type="predicted"/>
<evidence type="ECO:0000313" key="1">
    <source>
        <dbReference type="EMBL" id="MBX11951.1"/>
    </source>
</evidence>
<evidence type="ECO:0000313" key="2">
    <source>
        <dbReference type="EMBL" id="MBX11953.1"/>
    </source>
</evidence>
<protein>
    <submittedName>
        <fullName evidence="2">Uncharacterized protein LOC8259580 isoform X1</fullName>
    </submittedName>
    <submittedName>
        <fullName evidence="1">Uncharacterized protein LOC8259580 isoform X3</fullName>
    </submittedName>
</protein>
<accession>A0A2P2L1Y3</accession>
<reference evidence="2" key="1">
    <citation type="submission" date="2018-02" db="EMBL/GenBank/DDBJ databases">
        <title>Rhizophora mucronata_Transcriptome.</title>
        <authorList>
            <person name="Meera S.P."/>
            <person name="Sreeshan A."/>
            <person name="Augustine A."/>
        </authorList>
    </citation>
    <scope>NUCLEOTIDE SEQUENCE</scope>
    <source>
        <tissue evidence="2">Leaf</tissue>
    </source>
</reference>
<organism evidence="2">
    <name type="scientific">Rhizophora mucronata</name>
    <name type="common">Asiatic mangrove</name>
    <dbReference type="NCBI Taxonomy" id="61149"/>
    <lineage>
        <taxon>Eukaryota</taxon>
        <taxon>Viridiplantae</taxon>
        <taxon>Streptophyta</taxon>
        <taxon>Embryophyta</taxon>
        <taxon>Tracheophyta</taxon>
        <taxon>Spermatophyta</taxon>
        <taxon>Magnoliopsida</taxon>
        <taxon>eudicotyledons</taxon>
        <taxon>Gunneridae</taxon>
        <taxon>Pentapetalae</taxon>
        <taxon>rosids</taxon>
        <taxon>fabids</taxon>
        <taxon>Malpighiales</taxon>
        <taxon>Rhizophoraceae</taxon>
        <taxon>Rhizophora</taxon>
    </lineage>
</organism>
<dbReference type="EMBL" id="GGEC01031469">
    <property type="protein sequence ID" value="MBX11953.1"/>
    <property type="molecule type" value="Transcribed_RNA"/>
</dbReference>
<sequence>MNLREHIPIHFGCMKSAYCCPYEWGHGFYWLHATCLPQICAGCLLFSFVSIGNCFMYTNLIVLGRISVATEASCLHWLQGSLLVERLHNSDSRILITLLLTEPPGFKWTAVFLML</sequence>